<accession>A0A3A8F8H7</accession>
<dbReference type="GO" id="GO:0003700">
    <property type="term" value="F:DNA-binding transcription factor activity"/>
    <property type="evidence" value="ECO:0007669"/>
    <property type="project" value="TreeGrafter"/>
</dbReference>
<gene>
    <name evidence="6" type="ORF">D7V20_10820</name>
</gene>
<keyword evidence="1" id="KW-0805">Transcription regulation</keyword>
<dbReference type="PANTHER" id="PTHR24567">
    <property type="entry name" value="CRP FAMILY TRANSCRIPTIONAL REGULATORY PROTEIN"/>
    <property type="match status" value="1"/>
</dbReference>
<dbReference type="Pfam" id="PF00027">
    <property type="entry name" value="cNMP_binding"/>
    <property type="match status" value="1"/>
</dbReference>
<sequence length="231" mass="26723">MLTETELNVLQNNVWYSQLPSLFQDFIVKHVTHLYVERDQAIFHHGDPFDGIYAVIQGKVRLGYIDIEGNESIAAIAEPIMWFGEISLVDQQPRSHHAIALEKSTILKISSTAIEEILREHPKFWFHIAQLTSQKLRIAFLELIAIQTLNISQRLAQRLLFILNGYGNHVQIENHMIHLSQEQLAQMLMCSRQTINQELHLLEQQGILRIAFRKIEILDIQKLHALAYSAM</sequence>
<dbReference type="PANTHER" id="PTHR24567:SF74">
    <property type="entry name" value="HTH-TYPE TRANSCRIPTIONAL REGULATOR ARCR"/>
    <property type="match status" value="1"/>
</dbReference>
<dbReference type="PROSITE" id="PS51063">
    <property type="entry name" value="HTH_CRP_2"/>
    <property type="match status" value="1"/>
</dbReference>
<dbReference type="PROSITE" id="PS50042">
    <property type="entry name" value="CNMP_BINDING_3"/>
    <property type="match status" value="1"/>
</dbReference>
<dbReference type="SUPFAM" id="SSF46785">
    <property type="entry name" value="Winged helix' DNA-binding domain"/>
    <property type="match status" value="1"/>
</dbReference>
<evidence type="ECO:0000256" key="3">
    <source>
        <dbReference type="ARBA" id="ARBA00023163"/>
    </source>
</evidence>
<dbReference type="InterPro" id="IPR000595">
    <property type="entry name" value="cNMP-bd_dom"/>
</dbReference>
<evidence type="ECO:0000313" key="6">
    <source>
        <dbReference type="EMBL" id="RKG37481.1"/>
    </source>
</evidence>
<dbReference type="InterPro" id="IPR012318">
    <property type="entry name" value="HTH_CRP"/>
</dbReference>
<dbReference type="InterPro" id="IPR018490">
    <property type="entry name" value="cNMP-bd_dom_sf"/>
</dbReference>
<dbReference type="InterPro" id="IPR036388">
    <property type="entry name" value="WH-like_DNA-bd_sf"/>
</dbReference>
<dbReference type="SUPFAM" id="SSF51206">
    <property type="entry name" value="cAMP-binding domain-like"/>
    <property type="match status" value="1"/>
</dbReference>
<dbReference type="Proteomes" id="UP000280405">
    <property type="component" value="Unassembled WGS sequence"/>
</dbReference>
<proteinExistence type="predicted"/>
<comment type="caution">
    <text evidence="6">The sequence shown here is derived from an EMBL/GenBank/DDBJ whole genome shotgun (WGS) entry which is preliminary data.</text>
</comment>
<feature type="domain" description="Cyclic nucleotide-binding" evidence="4">
    <location>
        <begin position="35"/>
        <end position="118"/>
    </location>
</feature>
<dbReference type="InterPro" id="IPR036390">
    <property type="entry name" value="WH_DNA-bd_sf"/>
</dbReference>
<keyword evidence="2" id="KW-0238">DNA-binding</keyword>
<organism evidence="6 7">
    <name type="scientific">Acinetobacter rongchengensis</name>
    <dbReference type="NCBI Taxonomy" id="2419601"/>
    <lineage>
        <taxon>Bacteria</taxon>
        <taxon>Pseudomonadati</taxon>
        <taxon>Pseudomonadota</taxon>
        <taxon>Gammaproteobacteria</taxon>
        <taxon>Moraxellales</taxon>
        <taxon>Moraxellaceae</taxon>
        <taxon>Acinetobacter</taxon>
    </lineage>
</organism>
<keyword evidence="3" id="KW-0804">Transcription</keyword>
<dbReference type="Gene3D" id="2.60.120.10">
    <property type="entry name" value="Jelly Rolls"/>
    <property type="match status" value="1"/>
</dbReference>
<protein>
    <submittedName>
        <fullName evidence="6">Crp/Fnr family transcriptional regulator</fullName>
    </submittedName>
</protein>
<dbReference type="SMART" id="SM00419">
    <property type="entry name" value="HTH_CRP"/>
    <property type="match status" value="1"/>
</dbReference>
<dbReference type="OrthoDB" id="6881322at2"/>
<evidence type="ECO:0000259" key="4">
    <source>
        <dbReference type="PROSITE" id="PS50042"/>
    </source>
</evidence>
<reference evidence="6 7" key="1">
    <citation type="submission" date="2018-09" db="EMBL/GenBank/DDBJ databases">
        <title>The draft genome of Acinetobacter spp. strains.</title>
        <authorList>
            <person name="Qin J."/>
            <person name="Feng Y."/>
            <person name="Zong Z."/>
        </authorList>
    </citation>
    <scope>NUCLEOTIDE SEQUENCE [LARGE SCALE GENOMIC DNA]</scope>
    <source>
        <strain evidence="6 7">WCHAc060115</strain>
    </source>
</reference>
<dbReference type="SMART" id="SM00100">
    <property type="entry name" value="cNMP"/>
    <property type="match status" value="1"/>
</dbReference>
<dbReference type="EMBL" id="RAXT01000020">
    <property type="protein sequence ID" value="RKG37481.1"/>
    <property type="molecule type" value="Genomic_DNA"/>
</dbReference>
<name>A0A3A8F8H7_9GAMM</name>
<dbReference type="Gene3D" id="1.10.10.10">
    <property type="entry name" value="Winged helix-like DNA-binding domain superfamily/Winged helix DNA-binding domain"/>
    <property type="match status" value="1"/>
</dbReference>
<keyword evidence="7" id="KW-1185">Reference proteome</keyword>
<evidence type="ECO:0000313" key="7">
    <source>
        <dbReference type="Proteomes" id="UP000280405"/>
    </source>
</evidence>
<evidence type="ECO:0000259" key="5">
    <source>
        <dbReference type="PROSITE" id="PS51063"/>
    </source>
</evidence>
<dbReference type="GO" id="GO:0005829">
    <property type="term" value="C:cytosol"/>
    <property type="evidence" value="ECO:0007669"/>
    <property type="project" value="TreeGrafter"/>
</dbReference>
<evidence type="ECO:0000256" key="2">
    <source>
        <dbReference type="ARBA" id="ARBA00023125"/>
    </source>
</evidence>
<feature type="domain" description="HTH crp-type" evidence="5">
    <location>
        <begin position="149"/>
        <end position="221"/>
    </location>
</feature>
<dbReference type="CDD" id="cd00038">
    <property type="entry name" value="CAP_ED"/>
    <property type="match status" value="1"/>
</dbReference>
<dbReference type="Pfam" id="PF13545">
    <property type="entry name" value="HTH_Crp_2"/>
    <property type="match status" value="1"/>
</dbReference>
<dbReference type="InterPro" id="IPR014710">
    <property type="entry name" value="RmlC-like_jellyroll"/>
</dbReference>
<dbReference type="RefSeq" id="WP_120384302.1">
    <property type="nucleotide sequence ID" value="NZ_RAXT01000020.1"/>
</dbReference>
<evidence type="ECO:0000256" key="1">
    <source>
        <dbReference type="ARBA" id="ARBA00023015"/>
    </source>
</evidence>
<dbReference type="GO" id="GO:0003677">
    <property type="term" value="F:DNA binding"/>
    <property type="evidence" value="ECO:0007669"/>
    <property type="project" value="UniProtKB-KW"/>
</dbReference>
<dbReference type="InterPro" id="IPR050397">
    <property type="entry name" value="Env_Response_Regulators"/>
</dbReference>
<dbReference type="AlphaFoldDB" id="A0A3A8F8H7"/>